<evidence type="ECO:0000313" key="10">
    <source>
        <dbReference type="Proteomes" id="UP000515679"/>
    </source>
</evidence>
<dbReference type="KEGG" id="cchl:FPL14_04065"/>
<name>A0A7G5BU34_9BACL</name>
<evidence type="ECO:0000256" key="1">
    <source>
        <dbReference type="ARBA" id="ARBA00004651"/>
    </source>
</evidence>
<organism evidence="9 10">
    <name type="scientific">Cohnella cholangitidis</name>
    <dbReference type="NCBI Taxonomy" id="2598458"/>
    <lineage>
        <taxon>Bacteria</taxon>
        <taxon>Bacillati</taxon>
        <taxon>Bacillota</taxon>
        <taxon>Bacilli</taxon>
        <taxon>Bacillales</taxon>
        <taxon>Paenibacillaceae</taxon>
        <taxon>Cohnella</taxon>
    </lineage>
</organism>
<evidence type="ECO:0000256" key="5">
    <source>
        <dbReference type="ARBA" id="ARBA00023136"/>
    </source>
</evidence>
<comment type="subcellular location">
    <subcellularLocation>
        <location evidence="1">Cell membrane</location>
        <topology evidence="1">Multi-pass membrane protein</topology>
    </subcellularLocation>
</comment>
<dbReference type="Pfam" id="PF03772">
    <property type="entry name" value="Competence"/>
    <property type="match status" value="1"/>
</dbReference>
<evidence type="ECO:0000259" key="8">
    <source>
        <dbReference type="Pfam" id="PF13567"/>
    </source>
</evidence>
<keyword evidence="4 6" id="KW-1133">Transmembrane helix</keyword>
<protein>
    <submittedName>
        <fullName evidence="9">ComEC family competence protein</fullName>
    </submittedName>
</protein>
<accession>A0A7G5BU34</accession>
<keyword evidence="2" id="KW-1003">Cell membrane</keyword>
<keyword evidence="3 6" id="KW-0812">Transmembrane</keyword>
<gene>
    <name evidence="9" type="ORF">FPL14_04065</name>
</gene>
<keyword evidence="5 6" id="KW-0472">Membrane</keyword>
<reference evidence="9 10" key="1">
    <citation type="submission" date="2019-07" db="EMBL/GenBank/DDBJ databases">
        <authorList>
            <person name="Kim J.K."/>
            <person name="Cheong H.-M."/>
            <person name="Choi Y."/>
            <person name="Hwang K.J."/>
            <person name="Lee S."/>
            <person name="Choi C."/>
        </authorList>
    </citation>
    <scope>NUCLEOTIDE SEQUENCE [LARGE SCALE GENOMIC DNA]</scope>
    <source>
        <strain evidence="9 10">KS 22</strain>
    </source>
</reference>
<sequence length="316" mass="34712">MNGRPLVSVACCWIVGVSIGSLFQGHAVIVALFGLLSLLLSLAFMGTINARSTIICGLALVLAYGERFWVEQRNLSDIEVSAVTIDAEIRVEGLIASTVEVDGDLASFRLRGSAIIFPGASQGQDISETVMIRIKLAKEDDQRIVSGWRRGERIRIAGVLQLPGEAGNFGAFDYRDYLTKQGIHWQLAVRGLNAVAFTGESVSWRDYPLRVLDDIRNKIGALMDRLYGDADKGYMKGLVVGIRSELNPEQYDHFARLGLTHVLAISGLHVGVIVYLLLQIGAWARMTRERALSMTIAMMPLYMLLTGAPHRPFAHA</sequence>
<evidence type="ECO:0000259" key="7">
    <source>
        <dbReference type="Pfam" id="PF03772"/>
    </source>
</evidence>
<feature type="domain" description="DUF4131" evidence="8">
    <location>
        <begin position="28"/>
        <end position="191"/>
    </location>
</feature>
<feature type="transmembrane region" description="Helical" evidence="6">
    <location>
        <begin position="290"/>
        <end position="308"/>
    </location>
</feature>
<dbReference type="EMBL" id="CP041969">
    <property type="protein sequence ID" value="QMV40468.1"/>
    <property type="molecule type" value="Genomic_DNA"/>
</dbReference>
<dbReference type="InterPro" id="IPR025405">
    <property type="entry name" value="DUF4131"/>
</dbReference>
<dbReference type="Proteomes" id="UP000515679">
    <property type="component" value="Chromosome"/>
</dbReference>
<dbReference type="InterPro" id="IPR052159">
    <property type="entry name" value="Competence_DNA_uptake"/>
</dbReference>
<evidence type="ECO:0000256" key="2">
    <source>
        <dbReference type="ARBA" id="ARBA00022475"/>
    </source>
</evidence>
<dbReference type="PANTHER" id="PTHR30619">
    <property type="entry name" value="DNA INTERNALIZATION/COMPETENCE PROTEIN COMEC/REC2"/>
    <property type="match status" value="1"/>
</dbReference>
<keyword evidence="10" id="KW-1185">Reference proteome</keyword>
<feature type="transmembrane region" description="Helical" evidence="6">
    <location>
        <begin position="257"/>
        <end position="278"/>
    </location>
</feature>
<dbReference type="GO" id="GO:0005886">
    <property type="term" value="C:plasma membrane"/>
    <property type="evidence" value="ECO:0007669"/>
    <property type="project" value="UniProtKB-SubCell"/>
</dbReference>
<proteinExistence type="predicted"/>
<dbReference type="AlphaFoldDB" id="A0A7G5BU34"/>
<evidence type="ECO:0000256" key="3">
    <source>
        <dbReference type="ARBA" id="ARBA00022692"/>
    </source>
</evidence>
<evidence type="ECO:0000256" key="6">
    <source>
        <dbReference type="SAM" id="Phobius"/>
    </source>
</evidence>
<dbReference type="Pfam" id="PF13567">
    <property type="entry name" value="DUF4131"/>
    <property type="match status" value="1"/>
</dbReference>
<feature type="domain" description="ComEC/Rec2-related protein" evidence="7">
    <location>
        <begin position="238"/>
        <end position="309"/>
    </location>
</feature>
<evidence type="ECO:0000313" key="9">
    <source>
        <dbReference type="EMBL" id="QMV40468.1"/>
    </source>
</evidence>
<dbReference type="PANTHER" id="PTHR30619:SF7">
    <property type="entry name" value="BETA-LACTAMASE DOMAIN PROTEIN"/>
    <property type="match status" value="1"/>
</dbReference>
<dbReference type="InterPro" id="IPR004477">
    <property type="entry name" value="ComEC_N"/>
</dbReference>
<evidence type="ECO:0000256" key="4">
    <source>
        <dbReference type="ARBA" id="ARBA00022989"/>
    </source>
</evidence>